<evidence type="ECO:0000259" key="4">
    <source>
        <dbReference type="Pfam" id="PF13439"/>
    </source>
</evidence>
<dbReference type="Proteomes" id="UP000034932">
    <property type="component" value="Unassembled WGS sequence"/>
</dbReference>
<dbReference type="InterPro" id="IPR001173">
    <property type="entry name" value="Glyco_trans_2-like"/>
</dbReference>
<keyword evidence="2" id="KW-0472">Membrane</keyword>
<dbReference type="GO" id="GO:0016757">
    <property type="term" value="F:glycosyltransferase activity"/>
    <property type="evidence" value="ECO:0007669"/>
    <property type="project" value="InterPro"/>
</dbReference>
<feature type="transmembrane region" description="Helical" evidence="2">
    <location>
        <begin position="71"/>
        <end position="94"/>
    </location>
</feature>
<dbReference type="STRING" id="1618573.UT19_C0004G0051"/>
<dbReference type="GO" id="GO:0009103">
    <property type="term" value="P:lipopolysaccharide biosynthetic process"/>
    <property type="evidence" value="ECO:0007669"/>
    <property type="project" value="TreeGrafter"/>
</dbReference>
<sequence>MEEKQEIVSDISINSPIGLGFVRKGKKYVTHTRLPLSESAFQTLVLWQKVLLVGVCLSFLMGIIINIKLSIISVIAFLTFLYSQDLIFSLYILLRSLNNPPEIKFSQKTISKIDEQTLPIYSILCPLYKEAKVLPQFVGAIKELDWPKDKLDVLLLLEEDDHETINCAYELNLPPFFKILVVPDSLPKTKPKACNYGLANAVGEYVVVYDAEDKPDPLQLKKAHLAFQKLPNNVVCLQSKLNYYNANQNLLTRLFTSEYSLWFDVILPGFQSINTIIPLGGTSNHFKKNFLTKLNGWDPFNVTEDCDLGVRIFKKGYKTAIIDSTTYEEANSKIKSWIRQRSRWLKGYIQTYLVHTRDPIGFVRSHGIHALIFHLIIGIRTIFILINPLLWVTTLSYFLFNSYLGPTIEALYPVPIYYVAVSCLVFGNFMYFYIYMIGCAKRKRWELVKYVFFVPAYWVFASISAVIAFQQLVVKPHFWEKTEHGFHLSKARIGYPLKIDWRFIFQSFQLVNKVYFVFSRTLSDLLGLLEEIKIDNSVENGNLRILVFNWRDTKHVWNGGAEVYIHELARRWVAVGYKVTFFCGWDRLARRNETVDGIRVIRRGGFYTVYPLAILYYLFKLRGKFDIVVDCENGIPFFTPLFVEVPKILLIHHVHQEVFRKHLPFPLSKIAIAMESKLMPNVYKNQPVITISNSSKADLVDRGWVNPEKIEVISPGVDLALYKKMPKTFFPSFIYLGRLMAWKNLDTLLYAFSDLIDKVPVAELTIAGFGEDLVRLQKIAQKLGIEKKVHFPGRVTEEERSRLFGVSWAAIQPSSFEGWGITVIEANACGTPVIASDINGLRDSVLDGRTGLLFPARNAKVLSQKMLILATNQRFRSYLSDEAFFWARCFNWDHSAKTFERVIVGYLGGRQVIPSYQYVRNSVEE</sequence>
<keyword evidence="2" id="KW-0812">Transmembrane</keyword>
<dbReference type="AlphaFoldDB" id="A0A0G0M1B6"/>
<evidence type="ECO:0000259" key="5">
    <source>
        <dbReference type="Pfam" id="PF13632"/>
    </source>
</evidence>
<accession>A0A0G0M1B6</accession>
<dbReference type="PANTHER" id="PTHR46401">
    <property type="entry name" value="GLYCOSYLTRANSFERASE WBBK-RELATED"/>
    <property type="match status" value="1"/>
</dbReference>
<dbReference type="PANTHER" id="PTHR46401:SF2">
    <property type="entry name" value="GLYCOSYLTRANSFERASE WBBK-RELATED"/>
    <property type="match status" value="1"/>
</dbReference>
<protein>
    <submittedName>
        <fullName evidence="6">Glycosyltransferase, group 2 family protein</fullName>
    </submittedName>
</protein>
<evidence type="ECO:0000256" key="2">
    <source>
        <dbReference type="SAM" id="Phobius"/>
    </source>
</evidence>
<dbReference type="Pfam" id="PF00534">
    <property type="entry name" value="Glycos_transf_1"/>
    <property type="match status" value="1"/>
</dbReference>
<keyword evidence="1 6" id="KW-0808">Transferase</keyword>
<dbReference type="Pfam" id="PF13632">
    <property type="entry name" value="Glyco_trans_2_3"/>
    <property type="match status" value="1"/>
</dbReference>
<dbReference type="SUPFAM" id="SSF53756">
    <property type="entry name" value="UDP-Glycosyltransferase/glycogen phosphorylase"/>
    <property type="match status" value="1"/>
</dbReference>
<dbReference type="PATRIC" id="fig|1618573.3.peg.347"/>
<organism evidence="6 7">
    <name type="scientific">Candidatus Woesebacteria bacterium GW2011_GWB1_39_10b</name>
    <dbReference type="NCBI Taxonomy" id="1618573"/>
    <lineage>
        <taxon>Bacteria</taxon>
        <taxon>Candidatus Woeseibacteriota</taxon>
    </lineage>
</organism>
<evidence type="ECO:0000313" key="7">
    <source>
        <dbReference type="Proteomes" id="UP000034932"/>
    </source>
</evidence>
<dbReference type="Pfam" id="PF13439">
    <property type="entry name" value="Glyco_transf_4"/>
    <property type="match status" value="1"/>
</dbReference>
<dbReference type="InterPro" id="IPR028098">
    <property type="entry name" value="Glyco_trans_4-like_N"/>
</dbReference>
<feature type="domain" description="Glycosyltransferase 2-like" evidence="5">
    <location>
        <begin position="205"/>
        <end position="399"/>
    </location>
</feature>
<comment type="caution">
    <text evidence="6">The sequence shown here is derived from an EMBL/GenBank/DDBJ whole genome shotgun (WGS) entry which is preliminary data.</text>
</comment>
<evidence type="ECO:0000259" key="3">
    <source>
        <dbReference type="Pfam" id="PF00534"/>
    </source>
</evidence>
<feature type="transmembrane region" description="Helical" evidence="2">
    <location>
        <begin position="447"/>
        <end position="469"/>
    </location>
</feature>
<feature type="domain" description="Glycosyl transferase family 1" evidence="3">
    <location>
        <begin position="732"/>
        <end position="883"/>
    </location>
</feature>
<keyword evidence="2" id="KW-1133">Transmembrane helix</keyword>
<dbReference type="CDD" id="cd03801">
    <property type="entry name" value="GT4_PimA-like"/>
    <property type="match status" value="1"/>
</dbReference>
<dbReference type="SUPFAM" id="SSF53448">
    <property type="entry name" value="Nucleotide-diphospho-sugar transferases"/>
    <property type="match status" value="1"/>
</dbReference>
<dbReference type="EMBL" id="LBVW01000004">
    <property type="protein sequence ID" value="KKQ94090.1"/>
    <property type="molecule type" value="Genomic_DNA"/>
</dbReference>
<reference evidence="6 7" key="1">
    <citation type="journal article" date="2015" name="Nature">
        <title>rRNA introns, odd ribosomes, and small enigmatic genomes across a large radiation of phyla.</title>
        <authorList>
            <person name="Brown C.T."/>
            <person name="Hug L.A."/>
            <person name="Thomas B.C."/>
            <person name="Sharon I."/>
            <person name="Castelle C.J."/>
            <person name="Singh A."/>
            <person name="Wilkins M.J."/>
            <person name="Williams K.H."/>
            <person name="Banfield J.F."/>
        </authorList>
    </citation>
    <scope>NUCLEOTIDE SEQUENCE [LARGE SCALE GENOMIC DNA]</scope>
</reference>
<name>A0A0G0M1B6_9BACT</name>
<gene>
    <name evidence="6" type="ORF">UT19_C0004G0051</name>
</gene>
<proteinExistence type="predicted"/>
<dbReference type="Gene3D" id="3.40.50.2000">
    <property type="entry name" value="Glycogen Phosphorylase B"/>
    <property type="match status" value="2"/>
</dbReference>
<dbReference type="Gene3D" id="3.90.550.10">
    <property type="entry name" value="Spore Coat Polysaccharide Biosynthesis Protein SpsA, Chain A"/>
    <property type="match status" value="1"/>
</dbReference>
<feature type="domain" description="Glycosyltransferase subfamily 4-like N-terminal" evidence="4">
    <location>
        <begin position="559"/>
        <end position="720"/>
    </location>
</feature>
<feature type="transmembrane region" description="Helical" evidence="2">
    <location>
        <begin position="415"/>
        <end position="435"/>
    </location>
</feature>
<dbReference type="InterPro" id="IPR029044">
    <property type="entry name" value="Nucleotide-diphossugar_trans"/>
</dbReference>
<dbReference type="InterPro" id="IPR001296">
    <property type="entry name" value="Glyco_trans_1"/>
</dbReference>
<feature type="transmembrane region" description="Helical" evidence="2">
    <location>
        <begin position="44"/>
        <end position="65"/>
    </location>
</feature>
<evidence type="ECO:0000256" key="1">
    <source>
        <dbReference type="ARBA" id="ARBA00022679"/>
    </source>
</evidence>
<feature type="transmembrane region" description="Helical" evidence="2">
    <location>
        <begin position="371"/>
        <end position="400"/>
    </location>
</feature>
<evidence type="ECO:0000313" key="6">
    <source>
        <dbReference type="EMBL" id="KKQ94090.1"/>
    </source>
</evidence>